<name>A0AAV4T6V3_CAEEX</name>
<reference evidence="1 2" key="1">
    <citation type="submission" date="2021-06" db="EMBL/GenBank/DDBJ databases">
        <title>Caerostris extrusa draft genome.</title>
        <authorList>
            <person name="Kono N."/>
            <person name="Arakawa K."/>
        </authorList>
    </citation>
    <scope>NUCLEOTIDE SEQUENCE [LARGE SCALE GENOMIC DNA]</scope>
</reference>
<evidence type="ECO:0000313" key="2">
    <source>
        <dbReference type="Proteomes" id="UP001054945"/>
    </source>
</evidence>
<organism evidence="1 2">
    <name type="scientific">Caerostris extrusa</name>
    <name type="common">Bark spider</name>
    <name type="synonym">Caerostris bankana</name>
    <dbReference type="NCBI Taxonomy" id="172846"/>
    <lineage>
        <taxon>Eukaryota</taxon>
        <taxon>Metazoa</taxon>
        <taxon>Ecdysozoa</taxon>
        <taxon>Arthropoda</taxon>
        <taxon>Chelicerata</taxon>
        <taxon>Arachnida</taxon>
        <taxon>Araneae</taxon>
        <taxon>Araneomorphae</taxon>
        <taxon>Entelegynae</taxon>
        <taxon>Araneoidea</taxon>
        <taxon>Araneidae</taxon>
        <taxon>Caerostris</taxon>
    </lineage>
</organism>
<proteinExistence type="predicted"/>
<protein>
    <submittedName>
        <fullName evidence="1">Uncharacterized protein</fullName>
    </submittedName>
</protein>
<dbReference type="Proteomes" id="UP001054945">
    <property type="component" value="Unassembled WGS sequence"/>
</dbReference>
<gene>
    <name evidence="1" type="ORF">CEXT_747671</name>
</gene>
<keyword evidence="2" id="KW-1185">Reference proteome</keyword>
<evidence type="ECO:0000313" key="1">
    <source>
        <dbReference type="EMBL" id="GIY41181.1"/>
    </source>
</evidence>
<comment type="caution">
    <text evidence="1">The sequence shown here is derived from an EMBL/GenBank/DDBJ whole genome shotgun (WGS) entry which is preliminary data.</text>
</comment>
<dbReference type="AlphaFoldDB" id="A0AAV4T6V3"/>
<dbReference type="EMBL" id="BPLR01010699">
    <property type="protein sequence ID" value="GIY41181.1"/>
    <property type="molecule type" value="Genomic_DNA"/>
</dbReference>
<accession>A0AAV4T6V3</accession>
<sequence>MTKQIDIEILLRTEDFQTQCRRQTLVCAEQRMTEKEATGTVTGTFKRMICDPHGNPMLAHTPGADVTCQLSTAPLPSLLTFTSFSGTHTEQESLSSYTPIVCSSKTRKILSAIISE</sequence>